<proteinExistence type="inferred from homology"/>
<dbReference type="Proteomes" id="UP000776276">
    <property type="component" value="Unassembled WGS sequence"/>
</dbReference>
<dbReference type="SMART" id="SM01152">
    <property type="entry name" value="DUF167"/>
    <property type="match status" value="1"/>
</dbReference>
<reference evidence="3 4" key="1">
    <citation type="submission" date="2021-06" db="EMBL/GenBank/DDBJ databases">
        <title>Sphingomonas sp. XMGL2, whole genome shotgun sequencing project.</title>
        <authorList>
            <person name="Zhao G."/>
            <person name="Shen L."/>
        </authorList>
    </citation>
    <scope>NUCLEOTIDE SEQUENCE [LARGE SCALE GENOMIC DNA]</scope>
    <source>
        <strain evidence="3 4">XMGL2</strain>
    </source>
</reference>
<comment type="similarity">
    <text evidence="1">Belongs to the UPF0235 family.</text>
</comment>
<organism evidence="3 4">
    <name type="scientific">Sphingomonas quercus</name>
    <dbReference type="NCBI Taxonomy" id="2842451"/>
    <lineage>
        <taxon>Bacteria</taxon>
        <taxon>Pseudomonadati</taxon>
        <taxon>Pseudomonadota</taxon>
        <taxon>Alphaproteobacteria</taxon>
        <taxon>Sphingomonadales</taxon>
        <taxon>Sphingomonadaceae</taxon>
        <taxon>Sphingomonas</taxon>
    </lineage>
</organism>
<comment type="caution">
    <text evidence="3">The sequence shown here is derived from an EMBL/GenBank/DDBJ whole genome shotgun (WGS) entry which is preliminary data.</text>
</comment>
<feature type="region of interest" description="Disordered" evidence="2">
    <location>
        <begin position="1"/>
        <end position="33"/>
    </location>
</feature>
<dbReference type="PANTHER" id="PTHR13420">
    <property type="entry name" value="UPF0235 PROTEIN C15ORF40"/>
    <property type="match status" value="1"/>
</dbReference>
<feature type="compositionally biased region" description="Low complexity" evidence="2">
    <location>
        <begin position="7"/>
        <end position="24"/>
    </location>
</feature>
<dbReference type="Pfam" id="PF02594">
    <property type="entry name" value="DUF167"/>
    <property type="match status" value="1"/>
</dbReference>
<dbReference type="PANTHER" id="PTHR13420:SF7">
    <property type="entry name" value="UPF0235 PROTEIN C15ORF40"/>
    <property type="match status" value="1"/>
</dbReference>
<evidence type="ECO:0000256" key="2">
    <source>
        <dbReference type="SAM" id="MobiDB-lite"/>
    </source>
</evidence>
<dbReference type="EMBL" id="JAHKRT010000003">
    <property type="protein sequence ID" value="MBU3077805.1"/>
    <property type="molecule type" value="Genomic_DNA"/>
</dbReference>
<keyword evidence="4" id="KW-1185">Reference proteome</keyword>
<gene>
    <name evidence="3" type="ORF">KOF26_07990</name>
</gene>
<dbReference type="HAMAP" id="MF_00634">
    <property type="entry name" value="UPF0235"/>
    <property type="match status" value="1"/>
</dbReference>
<sequence length="128" mass="13378">MSGLRRSFPPSAPISSASPTADPARLPVSPHPDGLRLAVRLTPRAGRDAVEGVAEAADGRLVVRLRVAAPAVEGAANKALIRFVAKSLDIPPRAVTILSGETGRAKLLLLAGDSAMLTRRIASWLNEN</sequence>
<evidence type="ECO:0000313" key="4">
    <source>
        <dbReference type="Proteomes" id="UP000776276"/>
    </source>
</evidence>
<evidence type="ECO:0000256" key="1">
    <source>
        <dbReference type="HAMAP-Rule" id="MF_00634"/>
    </source>
</evidence>
<name>A0ABS6BHM7_9SPHN</name>
<dbReference type="InterPro" id="IPR003746">
    <property type="entry name" value="DUF167"/>
</dbReference>
<protein>
    <recommendedName>
        <fullName evidence="1">UPF0235 protein KOF26_07990</fullName>
    </recommendedName>
</protein>
<evidence type="ECO:0000313" key="3">
    <source>
        <dbReference type="EMBL" id="MBU3077805.1"/>
    </source>
</evidence>
<accession>A0ABS6BHM7</accession>
<dbReference type="NCBIfam" id="TIGR00251">
    <property type="entry name" value="DUF167 family protein"/>
    <property type="match status" value="1"/>
</dbReference>